<protein>
    <submittedName>
        <fullName evidence="4">Cell filamentation protein Fic</fullName>
    </submittedName>
</protein>
<dbReference type="AlphaFoldDB" id="A0A2H0BLY9"/>
<keyword evidence="2" id="KW-0067">ATP-binding</keyword>
<reference evidence="4 5" key="1">
    <citation type="submission" date="2017-09" db="EMBL/GenBank/DDBJ databases">
        <title>Depth-based differentiation of microbial function through sediment-hosted aquifers and enrichment of novel symbionts in the deep terrestrial subsurface.</title>
        <authorList>
            <person name="Probst A.J."/>
            <person name="Ladd B."/>
            <person name="Jarett J.K."/>
            <person name="Geller-Mcgrath D.E."/>
            <person name="Sieber C.M."/>
            <person name="Emerson J.B."/>
            <person name="Anantharaman K."/>
            <person name="Thomas B.C."/>
            <person name="Malmstrom R."/>
            <person name="Stieglmeier M."/>
            <person name="Klingl A."/>
            <person name="Woyke T."/>
            <person name="Ryan C.M."/>
            <person name="Banfield J.F."/>
        </authorList>
    </citation>
    <scope>NUCLEOTIDE SEQUENCE [LARGE SCALE GENOMIC DNA]</scope>
    <source>
        <strain evidence="4">CG22_combo_CG10-13_8_21_14_all_39_10</strain>
    </source>
</reference>
<dbReference type="PROSITE" id="PS51459">
    <property type="entry name" value="FIDO"/>
    <property type="match status" value="1"/>
</dbReference>
<accession>A0A2H0BLY9</accession>
<dbReference type="InterPro" id="IPR040198">
    <property type="entry name" value="Fido_containing"/>
</dbReference>
<feature type="active site" evidence="1">
    <location>
        <position position="112"/>
    </location>
</feature>
<gene>
    <name evidence="4" type="ORF">COX03_00040</name>
</gene>
<dbReference type="Gene3D" id="1.10.3290.10">
    <property type="entry name" value="Fido-like domain"/>
    <property type="match status" value="1"/>
</dbReference>
<feature type="binding site" evidence="2">
    <location>
        <begin position="116"/>
        <end position="123"/>
    </location>
    <ligand>
        <name>ATP</name>
        <dbReference type="ChEBI" id="CHEBI:30616"/>
    </ligand>
</feature>
<evidence type="ECO:0000313" key="4">
    <source>
        <dbReference type="EMBL" id="PIP57998.1"/>
    </source>
</evidence>
<sequence>MELSRNVSLREIFEAKNLARVMIYISTKSKAETLSKDLILLLHKMLIENINEKIAGRFRSRGEYVKIGTHIAPSPQQIEEMISNILVEYSSNQNSYFLDKIAKFHLDFETIHPFNDGNGRIGRVFTNYQLFGLGFPAVIIRNKEKLNYNISFNDYQISKTTRPMEKILALALIESLHKRIAYLRDFKIIPLSEYVKKSGKSASSVFNLAKRQTIPAFREKGVWKIGV</sequence>
<comment type="caution">
    <text evidence="4">The sequence shown here is derived from an EMBL/GenBank/DDBJ whole genome shotgun (WGS) entry which is preliminary data.</text>
</comment>
<dbReference type="GO" id="GO:0005524">
    <property type="term" value="F:ATP binding"/>
    <property type="evidence" value="ECO:0007669"/>
    <property type="project" value="UniProtKB-KW"/>
</dbReference>
<feature type="domain" description="Fido" evidence="3">
    <location>
        <begin position="34"/>
        <end position="170"/>
    </location>
</feature>
<evidence type="ECO:0000313" key="5">
    <source>
        <dbReference type="Proteomes" id="UP000229847"/>
    </source>
</evidence>
<dbReference type="Pfam" id="PF02661">
    <property type="entry name" value="Fic"/>
    <property type="match status" value="1"/>
</dbReference>
<dbReference type="EMBL" id="PCSW01000001">
    <property type="protein sequence ID" value="PIP57998.1"/>
    <property type="molecule type" value="Genomic_DNA"/>
</dbReference>
<dbReference type="SUPFAM" id="SSF140931">
    <property type="entry name" value="Fic-like"/>
    <property type="match status" value="1"/>
</dbReference>
<feature type="binding site" evidence="2">
    <location>
        <begin position="65"/>
        <end position="70"/>
    </location>
    <ligand>
        <name>ATP</name>
        <dbReference type="ChEBI" id="CHEBI:30616"/>
    </ligand>
</feature>
<proteinExistence type="predicted"/>
<dbReference type="Proteomes" id="UP000229847">
    <property type="component" value="Unassembled WGS sequence"/>
</dbReference>
<evidence type="ECO:0000256" key="2">
    <source>
        <dbReference type="PIRSR" id="PIRSR640198-2"/>
    </source>
</evidence>
<name>A0A2H0BLY9_9BACT</name>
<dbReference type="InterPro" id="IPR003812">
    <property type="entry name" value="Fido"/>
</dbReference>
<dbReference type="PANTHER" id="PTHR13504">
    <property type="entry name" value="FIDO DOMAIN-CONTAINING PROTEIN DDB_G0283145"/>
    <property type="match status" value="1"/>
</dbReference>
<evidence type="ECO:0000256" key="1">
    <source>
        <dbReference type="PIRSR" id="PIRSR640198-1"/>
    </source>
</evidence>
<keyword evidence="2" id="KW-0547">Nucleotide-binding</keyword>
<dbReference type="PANTHER" id="PTHR13504:SF38">
    <property type="entry name" value="FIDO DOMAIN-CONTAINING PROTEIN"/>
    <property type="match status" value="1"/>
</dbReference>
<evidence type="ECO:0000259" key="3">
    <source>
        <dbReference type="PROSITE" id="PS51459"/>
    </source>
</evidence>
<dbReference type="InterPro" id="IPR036597">
    <property type="entry name" value="Fido-like_dom_sf"/>
</dbReference>
<organism evidence="4 5">
    <name type="scientific">Candidatus Woesebacteria bacterium CG22_combo_CG10-13_8_21_14_all_39_10</name>
    <dbReference type="NCBI Taxonomy" id="1975059"/>
    <lineage>
        <taxon>Bacteria</taxon>
        <taxon>Candidatus Woeseibacteriota</taxon>
    </lineage>
</organism>